<dbReference type="GO" id="GO:0003677">
    <property type="term" value="F:DNA binding"/>
    <property type="evidence" value="ECO:0007669"/>
    <property type="project" value="UniProtKB-KW"/>
</dbReference>
<dbReference type="PRINTS" id="PR00039">
    <property type="entry name" value="HTHLYSR"/>
</dbReference>
<sequence>MFLEAEFRMAMQVMAQARQLGMDRVEEAWVDMMCHGGLEGCEGQVSSWSRVSHRENSIFLPFPYYYWMKCRRSKGCMDFKQLKYFLTVVEEGAISSAARRIPLAQPALSRQLQLLEEDVGTPLLSRSRHGVRLTAAGEAFSRDIRRLLADFEQAKQNARRIGDGHLGRLRLGVTVMHLWVPQITRLLNRFRERYPGVTLQVVSLLSGPQVEALRQGQLDAGMLYFPPEEDDSLCHHCLYEDHLVLVTSASSPLARHPPRRLAELNGEDFIWFDRSATPTYHDKLIHAFQRVGFTPNVVQEGADNATMLCLVAAGMGCSILPAMTMAGSPEGVVSHRIEDLDMVLPLMLVWRRDAGLPAVRRLIEIAESNTLGPG</sequence>
<dbReference type="CDD" id="cd08414">
    <property type="entry name" value="PBP2_LTTR_aromatics_like"/>
    <property type="match status" value="1"/>
</dbReference>
<dbReference type="Gene3D" id="3.40.190.10">
    <property type="entry name" value="Periplasmic binding protein-like II"/>
    <property type="match status" value="2"/>
</dbReference>
<gene>
    <name evidence="6" type="ORF">FZZ93_02125</name>
</gene>
<dbReference type="OrthoDB" id="646694at2"/>
<dbReference type="InterPro" id="IPR005119">
    <property type="entry name" value="LysR_subst-bd"/>
</dbReference>
<keyword evidence="3" id="KW-0238">DNA-binding</keyword>
<feature type="domain" description="HTH lysR-type" evidence="5">
    <location>
        <begin position="77"/>
        <end position="134"/>
    </location>
</feature>
<dbReference type="InterPro" id="IPR000847">
    <property type="entry name" value="LysR_HTH_N"/>
</dbReference>
<protein>
    <submittedName>
        <fullName evidence="6">LysR family transcriptional regulator</fullName>
    </submittedName>
</protein>
<accession>A0A5D9DDA5</accession>
<dbReference type="FunFam" id="1.10.10.10:FF:000001">
    <property type="entry name" value="LysR family transcriptional regulator"/>
    <property type="match status" value="1"/>
</dbReference>
<evidence type="ECO:0000313" key="6">
    <source>
        <dbReference type="EMBL" id="TZG41483.1"/>
    </source>
</evidence>
<organism evidence="6 7">
    <name type="scientific">Halomonas eurihalina</name>
    <dbReference type="NCBI Taxonomy" id="42566"/>
    <lineage>
        <taxon>Bacteria</taxon>
        <taxon>Pseudomonadati</taxon>
        <taxon>Pseudomonadota</taxon>
        <taxon>Gammaproteobacteria</taxon>
        <taxon>Oceanospirillales</taxon>
        <taxon>Halomonadaceae</taxon>
        <taxon>Halomonas</taxon>
    </lineage>
</organism>
<comment type="similarity">
    <text evidence="1">Belongs to the LysR transcriptional regulatory family.</text>
</comment>
<reference evidence="6 7" key="1">
    <citation type="submission" date="2019-08" db="EMBL/GenBank/DDBJ databases">
        <title>Draft Genome Sequence of Halomonas eurihalina Isolated from Preserved Hide-surface.</title>
        <authorList>
            <person name="Hussain S.A."/>
            <person name="Xu A."/>
            <person name="Sarker M."/>
            <person name="Sommers C."/>
        </authorList>
    </citation>
    <scope>NUCLEOTIDE SEQUENCE [LARGE SCALE GENOMIC DNA]</scope>
    <source>
        <strain evidence="6 7">MS1</strain>
    </source>
</reference>
<proteinExistence type="inferred from homology"/>
<dbReference type="Proteomes" id="UP000324260">
    <property type="component" value="Unassembled WGS sequence"/>
</dbReference>
<evidence type="ECO:0000313" key="7">
    <source>
        <dbReference type="Proteomes" id="UP000324260"/>
    </source>
</evidence>
<dbReference type="InterPro" id="IPR036388">
    <property type="entry name" value="WH-like_DNA-bd_sf"/>
</dbReference>
<dbReference type="GO" id="GO:0032993">
    <property type="term" value="C:protein-DNA complex"/>
    <property type="evidence" value="ECO:0007669"/>
    <property type="project" value="TreeGrafter"/>
</dbReference>
<dbReference type="AlphaFoldDB" id="A0A5D9DDA5"/>
<name>A0A5D9DDA5_HALER</name>
<keyword evidence="4" id="KW-0804">Transcription</keyword>
<dbReference type="PANTHER" id="PTHR30346:SF30">
    <property type="entry name" value="SMALL NEUTRAL PROTEASE REGULATORY PROTEIN"/>
    <property type="match status" value="1"/>
</dbReference>
<dbReference type="Pfam" id="PF00126">
    <property type="entry name" value="HTH_1"/>
    <property type="match status" value="1"/>
</dbReference>
<evidence type="ECO:0000256" key="2">
    <source>
        <dbReference type="ARBA" id="ARBA00023015"/>
    </source>
</evidence>
<dbReference type="SUPFAM" id="SSF46785">
    <property type="entry name" value="Winged helix' DNA-binding domain"/>
    <property type="match status" value="1"/>
</dbReference>
<dbReference type="Pfam" id="PF03466">
    <property type="entry name" value="LysR_substrate"/>
    <property type="match status" value="1"/>
</dbReference>
<evidence type="ECO:0000256" key="4">
    <source>
        <dbReference type="ARBA" id="ARBA00023163"/>
    </source>
</evidence>
<dbReference type="SUPFAM" id="SSF53850">
    <property type="entry name" value="Periplasmic binding protein-like II"/>
    <property type="match status" value="1"/>
</dbReference>
<dbReference type="PANTHER" id="PTHR30346">
    <property type="entry name" value="TRANSCRIPTIONAL DUAL REGULATOR HCAR-RELATED"/>
    <property type="match status" value="1"/>
</dbReference>
<evidence type="ECO:0000259" key="5">
    <source>
        <dbReference type="PROSITE" id="PS50931"/>
    </source>
</evidence>
<comment type="caution">
    <text evidence="6">The sequence shown here is derived from an EMBL/GenBank/DDBJ whole genome shotgun (WGS) entry which is preliminary data.</text>
</comment>
<evidence type="ECO:0000256" key="3">
    <source>
        <dbReference type="ARBA" id="ARBA00023125"/>
    </source>
</evidence>
<keyword evidence="2" id="KW-0805">Transcription regulation</keyword>
<dbReference type="EMBL" id="VTPU01000001">
    <property type="protein sequence ID" value="TZG41483.1"/>
    <property type="molecule type" value="Genomic_DNA"/>
</dbReference>
<evidence type="ECO:0000256" key="1">
    <source>
        <dbReference type="ARBA" id="ARBA00009437"/>
    </source>
</evidence>
<dbReference type="PROSITE" id="PS50931">
    <property type="entry name" value="HTH_LYSR"/>
    <property type="match status" value="1"/>
</dbReference>
<dbReference type="GO" id="GO:0003700">
    <property type="term" value="F:DNA-binding transcription factor activity"/>
    <property type="evidence" value="ECO:0007669"/>
    <property type="project" value="InterPro"/>
</dbReference>
<keyword evidence="7" id="KW-1185">Reference proteome</keyword>
<dbReference type="InterPro" id="IPR036390">
    <property type="entry name" value="WH_DNA-bd_sf"/>
</dbReference>
<dbReference type="Gene3D" id="1.10.10.10">
    <property type="entry name" value="Winged helix-like DNA-binding domain superfamily/Winged helix DNA-binding domain"/>
    <property type="match status" value="1"/>
</dbReference>